<proteinExistence type="predicted"/>
<keyword evidence="2" id="KW-1185">Reference proteome</keyword>
<evidence type="ECO:0000313" key="2">
    <source>
        <dbReference type="Proteomes" id="UP001596512"/>
    </source>
</evidence>
<protein>
    <submittedName>
        <fullName evidence="1">Uncharacterized protein</fullName>
    </submittedName>
</protein>
<evidence type="ECO:0000313" key="1">
    <source>
        <dbReference type="EMBL" id="MFC7617553.1"/>
    </source>
</evidence>
<dbReference type="Proteomes" id="UP001596512">
    <property type="component" value="Unassembled WGS sequence"/>
</dbReference>
<comment type="caution">
    <text evidence="1">The sequence shown here is derived from an EMBL/GenBank/DDBJ whole genome shotgun (WGS) entry which is preliminary data.</text>
</comment>
<sequence length="45" mass="5116">MTCTLKIYTHLMLTNSQRTRKIITSVYSRGHRNGPFTAHDPPEAA</sequence>
<dbReference type="EMBL" id="JBHTEY010000004">
    <property type="protein sequence ID" value="MFC7617553.1"/>
    <property type="molecule type" value="Genomic_DNA"/>
</dbReference>
<name>A0ABW2TYM7_9PSEU</name>
<reference evidence="2" key="1">
    <citation type="journal article" date="2019" name="Int. J. Syst. Evol. Microbiol.">
        <title>The Global Catalogue of Microorganisms (GCM) 10K type strain sequencing project: providing services to taxonomists for standard genome sequencing and annotation.</title>
        <authorList>
            <consortium name="The Broad Institute Genomics Platform"/>
            <consortium name="The Broad Institute Genome Sequencing Center for Infectious Disease"/>
            <person name="Wu L."/>
            <person name="Ma J."/>
        </authorList>
    </citation>
    <scope>NUCLEOTIDE SEQUENCE [LARGE SCALE GENOMIC DNA]</scope>
    <source>
        <strain evidence="2">JCM 17695</strain>
    </source>
</reference>
<accession>A0ABW2TYM7</accession>
<organism evidence="1 2">
    <name type="scientific">Actinokineospora soli</name>
    <dbReference type="NCBI Taxonomy" id="1048753"/>
    <lineage>
        <taxon>Bacteria</taxon>
        <taxon>Bacillati</taxon>
        <taxon>Actinomycetota</taxon>
        <taxon>Actinomycetes</taxon>
        <taxon>Pseudonocardiales</taxon>
        <taxon>Pseudonocardiaceae</taxon>
        <taxon>Actinokineospora</taxon>
    </lineage>
</organism>
<gene>
    <name evidence="1" type="ORF">ACFQV2_33190</name>
</gene>